<evidence type="ECO:0000256" key="4">
    <source>
        <dbReference type="ARBA" id="ARBA00023136"/>
    </source>
</evidence>
<evidence type="ECO:0000313" key="5">
    <source>
        <dbReference type="EMBL" id="STC93376.1"/>
    </source>
</evidence>
<reference evidence="5 6" key="1">
    <citation type="submission" date="2018-06" db="EMBL/GenBank/DDBJ databases">
        <authorList>
            <consortium name="Pathogen Informatics"/>
            <person name="Doyle S."/>
        </authorList>
    </citation>
    <scope>NUCLEOTIDE SEQUENCE [LARGE SCALE GENOMIC DNA]</scope>
    <source>
        <strain evidence="5 6">NCTC13533</strain>
    </source>
</reference>
<dbReference type="Pfam" id="PF05154">
    <property type="entry name" value="TM2"/>
    <property type="match status" value="1"/>
</dbReference>
<dbReference type="AlphaFoldDB" id="A0A1M7NER4"/>
<accession>A0A1M7NER4</accession>
<sequence length="139" mass="15993">MLKTDQPLFTEKSRKFRPLFCNSHSFFTTYQKIILLITNKLAMENYGYTKTENGQNQQNNGPYRSEKRIPAALLGILVGWLALNKFYLGYKKEALIQLGLNIITCGAASVIPFIEGILYLFMSDKQFDDTYVYGKKGWL</sequence>
<evidence type="ECO:0000313" key="6">
    <source>
        <dbReference type="Proteomes" id="UP000255224"/>
    </source>
</evidence>
<comment type="subcellular location">
    <subcellularLocation>
        <location evidence="1">Membrane</location>
        <topology evidence="1">Multi-pass membrane protein</topology>
    </subcellularLocation>
</comment>
<accession>A0A376DPY7</accession>
<evidence type="ECO:0000256" key="3">
    <source>
        <dbReference type="ARBA" id="ARBA00022989"/>
    </source>
</evidence>
<dbReference type="GO" id="GO:0016020">
    <property type="term" value="C:membrane"/>
    <property type="evidence" value="ECO:0007669"/>
    <property type="project" value="UniProtKB-SubCell"/>
</dbReference>
<organism evidence="5 6">
    <name type="scientific">Chryseobacterium carnipullorum</name>
    <dbReference type="NCBI Taxonomy" id="1124835"/>
    <lineage>
        <taxon>Bacteria</taxon>
        <taxon>Pseudomonadati</taxon>
        <taxon>Bacteroidota</taxon>
        <taxon>Flavobacteriia</taxon>
        <taxon>Flavobacteriales</taxon>
        <taxon>Weeksellaceae</taxon>
        <taxon>Chryseobacterium group</taxon>
        <taxon>Chryseobacterium</taxon>
    </lineage>
</organism>
<keyword evidence="2" id="KW-0812">Transmembrane</keyword>
<dbReference type="STRING" id="297244.SAMN05421639_10488"/>
<gene>
    <name evidence="5" type="ORF">NCTC13533_00825</name>
</gene>
<keyword evidence="4" id="KW-0472">Membrane</keyword>
<dbReference type="EMBL" id="UFVQ01000003">
    <property type="protein sequence ID" value="STC93376.1"/>
    <property type="molecule type" value="Genomic_DNA"/>
</dbReference>
<protein>
    <submittedName>
        <fullName evidence="5">TM2 domain</fullName>
    </submittedName>
</protein>
<name>A0A1M7NER4_CHRCU</name>
<keyword evidence="3" id="KW-1133">Transmembrane helix</keyword>
<evidence type="ECO:0000256" key="2">
    <source>
        <dbReference type="ARBA" id="ARBA00022692"/>
    </source>
</evidence>
<proteinExistence type="predicted"/>
<evidence type="ECO:0000256" key="1">
    <source>
        <dbReference type="ARBA" id="ARBA00004141"/>
    </source>
</evidence>
<dbReference type="Proteomes" id="UP000255224">
    <property type="component" value="Unassembled WGS sequence"/>
</dbReference>
<dbReference type="InterPro" id="IPR007829">
    <property type="entry name" value="TM2"/>
</dbReference>